<dbReference type="InterPro" id="IPR003152">
    <property type="entry name" value="FATC_dom"/>
</dbReference>
<feature type="domain" description="PI3K/PI4K catalytic" evidence="22">
    <location>
        <begin position="1938"/>
        <end position="2277"/>
    </location>
</feature>
<dbReference type="GO" id="GO:0042162">
    <property type="term" value="F:telomeric DNA binding"/>
    <property type="evidence" value="ECO:0007669"/>
    <property type="project" value="Ensembl"/>
</dbReference>
<evidence type="ECO:0000259" key="24">
    <source>
        <dbReference type="PROSITE" id="PS51190"/>
    </source>
</evidence>
<proteinExistence type="inferred from homology"/>
<dbReference type="InterPro" id="IPR014009">
    <property type="entry name" value="PIK_FAT"/>
</dbReference>
<dbReference type="InterPro" id="IPR035175">
    <property type="entry name" value="SMG1_N"/>
</dbReference>
<dbReference type="PROSITE" id="PS51190">
    <property type="entry name" value="FATC"/>
    <property type="match status" value="1"/>
</dbReference>
<dbReference type="GO" id="GO:0000184">
    <property type="term" value="P:nuclear-transcribed mRNA catabolic process, nonsense-mediated decay"/>
    <property type="evidence" value="ECO:0007669"/>
    <property type="project" value="UniProtKB-KW"/>
</dbReference>
<dbReference type="FunFam" id="1.10.1070.11:FF:000008">
    <property type="entry name" value="serine/threonine-protein kinase SMG1 isoform X2"/>
    <property type="match status" value="1"/>
</dbReference>
<feature type="compositionally biased region" description="Polar residues" evidence="21">
    <location>
        <begin position="3381"/>
        <end position="3392"/>
    </location>
</feature>
<evidence type="ECO:0000256" key="20">
    <source>
        <dbReference type="SAM" id="Coils"/>
    </source>
</evidence>
<dbReference type="GO" id="GO:0033391">
    <property type="term" value="C:chromatoid body"/>
    <property type="evidence" value="ECO:0007669"/>
    <property type="project" value="Ensembl"/>
</dbReference>
<dbReference type="InterPro" id="IPR016024">
    <property type="entry name" value="ARM-type_fold"/>
</dbReference>
<feature type="region of interest" description="Disordered" evidence="21">
    <location>
        <begin position="969"/>
        <end position="990"/>
    </location>
</feature>
<feature type="region of interest" description="Disordered" evidence="21">
    <location>
        <begin position="1714"/>
        <end position="1733"/>
    </location>
</feature>
<comment type="catalytic activity">
    <reaction evidence="16">
        <text>L-seryl-[protein] + ATP = O-phospho-L-seryl-[protein] + ADP + H(+)</text>
        <dbReference type="Rhea" id="RHEA:17989"/>
        <dbReference type="Rhea" id="RHEA-COMP:9863"/>
        <dbReference type="Rhea" id="RHEA-COMP:11604"/>
        <dbReference type="ChEBI" id="CHEBI:15378"/>
        <dbReference type="ChEBI" id="CHEBI:29999"/>
        <dbReference type="ChEBI" id="CHEBI:30616"/>
        <dbReference type="ChEBI" id="CHEBI:83421"/>
        <dbReference type="ChEBI" id="CHEBI:456216"/>
        <dbReference type="EC" id="2.7.11.1"/>
    </reaction>
</comment>
<dbReference type="InterPro" id="IPR039414">
    <property type="entry name" value="SMG1_PIKKc"/>
</dbReference>
<dbReference type="PROSITE" id="PS00916">
    <property type="entry name" value="PI3_4_KINASE_2"/>
    <property type="match status" value="1"/>
</dbReference>
<dbReference type="PROSITE" id="PS50290">
    <property type="entry name" value="PI3_4_KINASE_3"/>
    <property type="match status" value="1"/>
</dbReference>
<dbReference type="SMART" id="SM01345">
    <property type="entry name" value="Rapamycin_bind"/>
    <property type="match status" value="1"/>
</dbReference>
<dbReference type="PANTHER" id="PTHR11139">
    <property type="entry name" value="ATAXIA TELANGIECTASIA MUTATED ATM -RELATED"/>
    <property type="match status" value="1"/>
</dbReference>
<evidence type="ECO:0000256" key="18">
    <source>
        <dbReference type="ARBA" id="ARBA00076051"/>
    </source>
</evidence>
<reference evidence="25" key="1">
    <citation type="submission" date="2025-08" db="UniProtKB">
        <authorList>
            <consortium name="Ensembl"/>
        </authorList>
    </citation>
    <scope>IDENTIFICATION</scope>
</reference>
<name>A0A8C2M8A7_CRIGR</name>
<feature type="compositionally biased region" description="Polar residues" evidence="21">
    <location>
        <begin position="26"/>
        <end position="35"/>
    </location>
</feature>
<feature type="domain" description="FAT" evidence="23">
    <location>
        <begin position="1098"/>
        <end position="1681"/>
    </location>
</feature>
<dbReference type="Ensembl" id="ENSCGRT00001019473.1">
    <property type="protein sequence ID" value="ENSCGRP00001015233.1"/>
    <property type="gene ID" value="ENSCGRG00001015859.1"/>
</dbReference>
<comment type="catalytic activity">
    <reaction evidence="15">
        <text>L-threonyl-[protein] + ATP = O-phospho-L-threonyl-[protein] + ADP + H(+)</text>
        <dbReference type="Rhea" id="RHEA:46608"/>
        <dbReference type="Rhea" id="RHEA-COMP:11060"/>
        <dbReference type="Rhea" id="RHEA-COMP:11605"/>
        <dbReference type="ChEBI" id="CHEBI:15378"/>
        <dbReference type="ChEBI" id="CHEBI:30013"/>
        <dbReference type="ChEBI" id="CHEBI:30616"/>
        <dbReference type="ChEBI" id="CHEBI:61977"/>
        <dbReference type="ChEBI" id="CHEBI:456216"/>
        <dbReference type="EC" id="2.7.11.1"/>
    </reaction>
</comment>
<keyword evidence="8" id="KW-0808">Transferase</keyword>
<dbReference type="Pfam" id="PF02260">
    <property type="entry name" value="FATC"/>
    <property type="match status" value="1"/>
</dbReference>
<evidence type="ECO:0000256" key="17">
    <source>
        <dbReference type="ARBA" id="ARBA00068299"/>
    </source>
</evidence>
<dbReference type="PANTHER" id="PTHR11139:SF71">
    <property type="entry name" value="SERINE_THREONINE-PROTEIN KINASE SMG1"/>
    <property type="match status" value="1"/>
</dbReference>
<evidence type="ECO:0000256" key="14">
    <source>
        <dbReference type="ARBA" id="ARBA00023242"/>
    </source>
</evidence>
<evidence type="ECO:0000256" key="8">
    <source>
        <dbReference type="ARBA" id="ARBA00022679"/>
    </source>
</evidence>
<evidence type="ECO:0000256" key="7">
    <source>
        <dbReference type="ARBA" id="ARBA00022527"/>
    </source>
</evidence>
<keyword evidence="10" id="KW-0418">Kinase</keyword>
<feature type="compositionally biased region" description="Low complexity" evidence="21">
    <location>
        <begin position="1"/>
        <end position="11"/>
    </location>
</feature>
<evidence type="ECO:0000256" key="19">
    <source>
        <dbReference type="ARBA" id="ARBA00080551"/>
    </source>
</evidence>
<evidence type="ECO:0000256" key="9">
    <source>
        <dbReference type="ARBA" id="ARBA00022741"/>
    </source>
</evidence>
<dbReference type="GO" id="GO:0004674">
    <property type="term" value="F:protein serine/threonine kinase activity"/>
    <property type="evidence" value="ECO:0007669"/>
    <property type="project" value="UniProtKB-KW"/>
</dbReference>
<dbReference type="InterPro" id="IPR011989">
    <property type="entry name" value="ARM-like"/>
</dbReference>
<comment type="similarity">
    <text evidence="4">Belongs to the PI3/PI4-kinase family.</text>
</comment>
<keyword evidence="6" id="KW-0963">Cytoplasm</keyword>
<dbReference type="GO" id="GO:0005524">
    <property type="term" value="F:ATP binding"/>
    <property type="evidence" value="ECO:0007669"/>
    <property type="project" value="UniProtKB-KW"/>
</dbReference>
<organism evidence="25 26">
    <name type="scientific">Cricetulus griseus</name>
    <name type="common">Chinese hamster</name>
    <name type="synonym">Cricetulus barabensis griseus</name>
    <dbReference type="NCBI Taxonomy" id="10029"/>
    <lineage>
        <taxon>Eukaryota</taxon>
        <taxon>Metazoa</taxon>
        <taxon>Chordata</taxon>
        <taxon>Craniata</taxon>
        <taxon>Vertebrata</taxon>
        <taxon>Euteleostomi</taxon>
        <taxon>Mammalia</taxon>
        <taxon>Eutheria</taxon>
        <taxon>Euarchontoglires</taxon>
        <taxon>Glires</taxon>
        <taxon>Rodentia</taxon>
        <taxon>Myomorpha</taxon>
        <taxon>Muroidea</taxon>
        <taxon>Cricetidae</taxon>
        <taxon>Cricetinae</taxon>
        <taxon>Cricetulus</taxon>
    </lineage>
</organism>
<evidence type="ECO:0000256" key="4">
    <source>
        <dbReference type="ARBA" id="ARBA00011031"/>
    </source>
</evidence>
<dbReference type="Proteomes" id="UP000694386">
    <property type="component" value="Unplaced"/>
</dbReference>
<evidence type="ECO:0000256" key="1">
    <source>
        <dbReference type="ARBA" id="ARBA00001936"/>
    </source>
</evidence>
<dbReference type="Gene3D" id="1.10.1070.11">
    <property type="entry name" value="Phosphatidylinositol 3-/4-kinase, catalytic domain"/>
    <property type="match status" value="1"/>
</dbReference>
<dbReference type="InterPro" id="IPR031559">
    <property type="entry name" value="SMG1"/>
</dbReference>
<dbReference type="SUPFAM" id="SSF48371">
    <property type="entry name" value="ARM repeat"/>
    <property type="match status" value="2"/>
</dbReference>
<keyword evidence="7" id="KW-0723">Serine/threonine-protein kinase</keyword>
<dbReference type="Pfam" id="PF17229">
    <property type="entry name" value="SMG1_N"/>
    <property type="match status" value="1"/>
</dbReference>
<evidence type="ECO:0000256" key="15">
    <source>
        <dbReference type="ARBA" id="ARBA00047899"/>
    </source>
</evidence>
<feature type="domain" description="FATC" evidence="24">
    <location>
        <begin position="3442"/>
        <end position="3474"/>
    </location>
</feature>
<dbReference type="Pfam" id="PF15785">
    <property type="entry name" value="SMG1"/>
    <property type="match status" value="2"/>
</dbReference>
<dbReference type="Gene3D" id="1.25.10.10">
    <property type="entry name" value="Leucine-rich Repeat Variant"/>
    <property type="match status" value="1"/>
</dbReference>
<evidence type="ECO:0000256" key="3">
    <source>
        <dbReference type="ARBA" id="ARBA00004496"/>
    </source>
</evidence>
<feature type="region of interest" description="Disordered" evidence="21">
    <location>
        <begin position="3381"/>
        <end position="3404"/>
    </location>
</feature>
<dbReference type="PROSITE" id="PS51189">
    <property type="entry name" value="FAT"/>
    <property type="match status" value="1"/>
</dbReference>
<keyword evidence="13" id="KW-0464">Manganese</keyword>
<sequence length="3474" mass="388768">MSRRAPGSRLSSGGGGGGTKYPRSWNDWQPRTDSASADPDTLKYSSSRDRGVSSSYGLQPSNSAVVSRQRHDDTRGHVDIQNDEKGGYSVNGGSGENTYGRKSLGQELRVNNVTSPEFTSVQHGSRALATKDMRKSQERSMSYSDESRLSNLLRRITREDDRDRRLATVKQLKEFIQQPENKLVLVKQLDNILAAVHDVLNESSKLLQELRQEGACCLGLLCASLSYEAEKIFKWIFSKFSSSAKDEVKLLYLCATYRALETVGEKKAFSSVMQLVMTSLQSILENVDTPELLCKCVKCILLVARCYPHIFSTNFRDTVDILVGWHIDHTQKPSLTQQVSGKSYNKAKDLSHVASGESVDEDVPPPSVSLPKLAALLRVFSTVVRSIGERFSPIRGPPITEAYVTDVLYRVMRCVTAANQVFFSEAVLTAANECVGVLLGSLDPSMTIHCDMVITYGLDQLENCQTCGTDYIISVLNLLTLIIEQINTKLPSSFVEKLFIPSSKLLFLRYHKEKEVVAVAHAVYQAVLSLKNIPVLETAYKLILGEMTCALNNLLHSLQLPDACSEIKHEAFQNHVFNVDNANFVVIFDLSALTTIGNAKNSLIGMWALSPTVFALLSKNLMIVHSDLAVHFPAIQYAVLYTLYSHCTRHDHFISSSLSSSSPSLFDGAVISTVTTATKKHFSIILNLLGILLKKDNLNQDTRKLLMTWALEVAVLMKKSETYAPLFSLPSFHKFSKGLLANTLVEDVNICLQACSSLHALSSSLPDDLLQRCVDVCRVQLVHSGTRIRQAFGKLLKSIPLDVVLSKNHLFNPSILSSSFPFFLKVIRTFFYTNRQTCQDWLTRIRLSIMRVGLLAGQPAVTVRHGFDLLTEMKTNSLSQGNELEVTIMMVVEALCELHCPEAIQGIAVWSSSAVGKNLLWINSVAQQAEGRFEKASVEYQEHLCAMTGVDCCISSFDKAVLTLANAGRNSASPKHSLNGESRKTVLSKPTDSSPEVINYLGNKACECYISIADWAAVQEWQNAVHDLKKNTSSTSLNLKADFNYIKSLSSFESGEFVECTEQLELLPGENINLLAGGSKEKIDMKKLLPNMLSPDPRELQKSIEVQLLRSSVFLATALNHVEQDQKWQSLTENVVKYLKQTSRIAIGPLRLSTLTVSQSLPVLSTLQLYCSSALENTVSNRLSTEDCLIPLFSDALRSCKQHDVRPWMQALRYTMYQNQLLEKIKEQTVPIRSHLMELGLTAAKFARKRGNVSLATRLLAQCSEVQLGRTTTAQDLVQHFKKLSSQGQVDEKWGPELDIEKTKLLYTAGQSTHAMEMLSSCAISFCKSAKAEYAVAKSILTLAKWVQAEWKEISGQLRQVYRAQQQQNLPGLSTLSRNILALIELPSANLVGEEHPRIESESTVHIGVGEPDFILGQLYHLSSVQAPEVAKSWAALASWAYRWGRKVVDNASQGEGVRLLPREKSEVQNLLPDTITEEEKERIYGILGQAVCRPAGIQDEDITLQITESEDNEEDDMVDVIWRQLISSCPWLSELDENATEGVIKVWRKVVDRIFSLYKLSCSAYFTFLKLNAGQILLDEDDPRLHLSHRAEQSTDDVIVMATLRLLRLLVKHAGELRQYLEHGLETTPTAPWRGIIPQLFSRLNHPEVYVRQSICNLLCRVAQDSPHLILYPAIVGTISLSSESQASGNKFSSAIPTLLGNIQGEELLVSECEGSPPASQDSNKDEPKSGLNEDQAMMQDCYSKIVDKLSSANPTMVLQVQMLVAELRRVTVLWDELWLGVLLQQHMYVLRRIQQLEDEVKRVQNNNTLRKEEKIAIMREKHTALMKPIVFALEHVRSITAAPAETPHEKWFQDNYGDAIDNALEKLKTPSNPAKPGSSWIPFKEIMLSLQQRAQKRASYILRLDEISPWLAAMTNTEIALPGEVSARDTVTIHSVGGTITILPTKTKPKKLLFLGSDGKSYPYLFKGLEDLHLDERIMQFLSIVNTMFATINRQETPRFHARHYSVTPLGTRSGLIQWVDGATPLFGLYKRWQQREAALQAQKAQDSYQTPQNPSIVPRPSELYYSKIGPALKIVGLSLDVSRRDWPLHVMKAVLEELMEATPPNLLAKELWSSCTTPDEWWRVTQSYARSTAVMSMVGYIIGLGDRHLDNVLIDMTTGEVVHIDYNVCFEKGKSLRVPEKVPFRMTQNIETALGVTGVEGVFRLSCEQVLHIMRRGRETLLTLLEAFVYDPLVDWTAGGEAGFAGAVYGGGGQQAESKQSKREMEREITRSLFSSRVAEIKVNWFKNRDEMLVVLPKLDNSLDEYLSLQEQLTDVEKLQGKLLEEIEFLEGAEGVDHPSRTLQHRYSEHTQLQTQQRAVQEAIQVKLNEFEQWITHYQAAFNNLEATQLASLLQEISTQMDLGPPSYVPATAFLQNAGQAHLISQCEQLEGEVGALLQQRRSVLRGCLEQLHHYATVALQYPKAIFQKHRIEQWKAWMEELICNTTVERCQELYRKYEIQYAPQPPPTVCQFITATEMTLQRYAADINSRLIRQVERLKQEAVTVPVCEDQLKEIERCIKVFLHENGEEGSLSLASVIISALCTLTRRNLMMEGAASSAGEQLVDLTSRDGAWFLEELCSMSGNVTCLVQLLKQCHLVPQDLDIPNPVEASEAVHLANGVYTSLQELNSNFRQIIFPEALRCLMKGECTLESMLHELDGLIEQTTDGVPLQTLVESLQAYLRNTAMGLEEETHAHYIDVARMLHAQYGELIQPRNGSVDETPKMSAGQMLLVAFDGMFAQVETAFGLLVEKLNKMEIPVAWRKIDIIREARSTQVNFFDDDNHRQVLEEIFFLKRLQTIKEFFRLCGTFSKTLSGSSSLEDQNTVNGPVQIVNVKTLFRNSCFSEDQMAKPIKAFTADFVRQLLIGLPNQALGLTLCSFISALGVDIIAQVEAKDFGAESKVSVDDLCKKAVEHNIQVGKFSQLVMNRATVLASSYDTAWKKHDLVRRLETSISSCKTSLQRVQLHIAMFQWQHEDLLINRPQAMSVTPPRSAILTSMKKKLHALSQIETSIGTVQEKLAALEASIEQRLKWAGGANPALAPVLQDFEATIAERRNLVLKESQRANQVTFLCSNIIHFESLRTRTAEALSLDAALFELIKRCQQMCSFASQFNSSVSELELRLLQRVDTTLEHPIGSSEWLLSAHKQLTQDMSTQRAVQTEKEQQIETVCETIQSLVDSVKTVLTGHNRQLGDVKHLLKAMAKDEEAALADAEDIPYESSVRQFLAEYKSWQDNIQTVLFTLVQAMGQVRSQEHVEMLQEITPTLKELKTQSQSIYNNLVSFASPLVTDAANECSSPTSSATYQPSFAAAVRSNTGQKTQPDVMSQNAKKLIQKNLATSADTPPSTIPGTGKSIACSPKKAVRDPKTGKAVQERNSYAVSVWKRVKAKLEGRDVDPNRRMSVAEQVDYVIKEATNLDNLAQLYEGWTAWV</sequence>
<evidence type="ECO:0000256" key="21">
    <source>
        <dbReference type="SAM" id="MobiDB-lite"/>
    </source>
</evidence>
<feature type="compositionally biased region" description="Basic and acidic residues" evidence="21">
    <location>
        <begin position="69"/>
        <end position="86"/>
    </location>
</feature>
<dbReference type="SMART" id="SM00146">
    <property type="entry name" value="PI3Kc"/>
    <property type="match status" value="1"/>
</dbReference>
<evidence type="ECO:0000259" key="23">
    <source>
        <dbReference type="PROSITE" id="PS51189"/>
    </source>
</evidence>
<keyword evidence="12" id="KW-0866">Nonsense-mediated mRNA decay</keyword>
<dbReference type="GO" id="GO:0032204">
    <property type="term" value="P:regulation of telomere maintenance"/>
    <property type="evidence" value="ECO:0007669"/>
    <property type="project" value="Ensembl"/>
</dbReference>
<evidence type="ECO:0000256" key="2">
    <source>
        <dbReference type="ARBA" id="ARBA00004123"/>
    </source>
</evidence>
<dbReference type="FunFam" id="1.25.10.10:FF:000136">
    <property type="entry name" value="serine/threonine-protein kinase SMG1 isoform X1"/>
    <property type="match status" value="1"/>
</dbReference>
<dbReference type="InterPro" id="IPR050517">
    <property type="entry name" value="DDR_Repair_Kinase"/>
</dbReference>
<evidence type="ECO:0000256" key="12">
    <source>
        <dbReference type="ARBA" id="ARBA00023161"/>
    </source>
</evidence>
<keyword evidence="14" id="KW-0539">Nucleus</keyword>
<dbReference type="Pfam" id="PF00454">
    <property type="entry name" value="PI3_PI4_kinase"/>
    <property type="match status" value="1"/>
</dbReference>
<feature type="coiled-coil region" evidence="20">
    <location>
        <begin position="1788"/>
        <end position="1815"/>
    </location>
</feature>
<dbReference type="CDD" id="cd05170">
    <property type="entry name" value="PIKKc_SMG1"/>
    <property type="match status" value="1"/>
</dbReference>
<feature type="compositionally biased region" description="Polar residues" evidence="21">
    <location>
        <begin position="969"/>
        <end position="980"/>
    </location>
</feature>
<accession>A0A8C2M8A7</accession>
<evidence type="ECO:0000256" key="10">
    <source>
        <dbReference type="ARBA" id="ARBA00022777"/>
    </source>
</evidence>
<dbReference type="SMART" id="SM01343">
    <property type="entry name" value="FATC"/>
    <property type="match status" value="1"/>
</dbReference>
<dbReference type="EC" id="2.7.11.1" evidence="5"/>
<dbReference type="GO" id="GO:0006974">
    <property type="term" value="P:DNA damage response"/>
    <property type="evidence" value="ECO:0007669"/>
    <property type="project" value="Ensembl"/>
</dbReference>
<dbReference type="InterPro" id="IPR011009">
    <property type="entry name" value="Kinase-like_dom_sf"/>
</dbReference>
<evidence type="ECO:0000256" key="13">
    <source>
        <dbReference type="ARBA" id="ARBA00023211"/>
    </source>
</evidence>
<dbReference type="FunFam" id="3.30.1010.10:FF:000010">
    <property type="entry name" value="serine/threonine-protein kinase SMG1 isoform X1"/>
    <property type="match status" value="1"/>
</dbReference>
<evidence type="ECO:0000256" key="5">
    <source>
        <dbReference type="ARBA" id="ARBA00012513"/>
    </source>
</evidence>
<keyword evidence="11" id="KW-0067">ATP-binding</keyword>
<dbReference type="GO" id="GO:0046854">
    <property type="term" value="P:phosphatidylinositol phosphate biosynthetic process"/>
    <property type="evidence" value="ECO:0007669"/>
    <property type="project" value="Ensembl"/>
</dbReference>
<keyword evidence="20" id="KW-0175">Coiled coil</keyword>
<dbReference type="SUPFAM" id="SSF56112">
    <property type="entry name" value="Protein kinase-like (PK-like)"/>
    <property type="match status" value="1"/>
</dbReference>
<feature type="compositionally biased region" description="Basic and acidic residues" evidence="21">
    <location>
        <begin position="129"/>
        <end position="138"/>
    </location>
</feature>
<evidence type="ECO:0000256" key="6">
    <source>
        <dbReference type="ARBA" id="ARBA00022490"/>
    </source>
</evidence>
<dbReference type="InterPro" id="IPR018936">
    <property type="entry name" value="PI3/4_kinase_CS"/>
</dbReference>
<evidence type="ECO:0000259" key="22">
    <source>
        <dbReference type="PROSITE" id="PS50290"/>
    </source>
</evidence>
<dbReference type="Gene3D" id="3.30.1010.10">
    <property type="entry name" value="Phosphatidylinositol 3-kinase Catalytic Subunit, Chain A, domain 4"/>
    <property type="match status" value="1"/>
</dbReference>
<dbReference type="GO" id="GO:0005654">
    <property type="term" value="C:nucleoplasm"/>
    <property type="evidence" value="ECO:0007669"/>
    <property type="project" value="Ensembl"/>
</dbReference>
<feature type="region of interest" description="Disordered" evidence="21">
    <location>
        <begin position="117"/>
        <end position="144"/>
    </location>
</feature>
<comment type="cofactor">
    <cofactor evidence="1">
        <name>Mn(2+)</name>
        <dbReference type="ChEBI" id="CHEBI:29035"/>
    </cofactor>
</comment>
<dbReference type="InterPro" id="IPR036940">
    <property type="entry name" value="PI3/4_kinase_cat_sf"/>
</dbReference>
<dbReference type="InterPro" id="IPR000403">
    <property type="entry name" value="PI3/4_kinase_cat_dom"/>
</dbReference>
<keyword evidence="9" id="KW-0547">Nucleotide-binding</keyword>
<evidence type="ECO:0000256" key="16">
    <source>
        <dbReference type="ARBA" id="ARBA00048679"/>
    </source>
</evidence>
<reference evidence="25" key="2">
    <citation type="submission" date="2025-09" db="UniProtKB">
        <authorList>
            <consortium name="Ensembl"/>
        </authorList>
    </citation>
    <scope>IDENTIFICATION</scope>
</reference>
<comment type="subcellular location">
    <subcellularLocation>
        <location evidence="3">Cytoplasm</location>
    </subcellularLocation>
    <subcellularLocation>
        <location evidence="2">Nucleus</location>
    </subcellularLocation>
</comment>
<protein>
    <recommendedName>
        <fullName evidence="17">Serine/threonine-protein kinase SMG1</fullName>
        <ecNumber evidence="5">2.7.11.1</ecNumber>
    </recommendedName>
    <alternativeName>
        <fullName evidence="18">Lambda/iota protein kinase C-interacting protein</fullName>
    </alternativeName>
    <alternativeName>
        <fullName evidence="19">Nonsense mediated mRNA decay-associated PI3K-related kinase SMG1</fullName>
    </alternativeName>
</protein>
<feature type="region of interest" description="Disordered" evidence="21">
    <location>
        <begin position="1"/>
        <end position="101"/>
    </location>
</feature>
<evidence type="ECO:0000313" key="26">
    <source>
        <dbReference type="Proteomes" id="UP000694386"/>
    </source>
</evidence>
<evidence type="ECO:0000256" key="11">
    <source>
        <dbReference type="ARBA" id="ARBA00022840"/>
    </source>
</evidence>
<evidence type="ECO:0000313" key="25">
    <source>
        <dbReference type="Ensembl" id="ENSCGRP00001015233.1"/>
    </source>
</evidence>